<dbReference type="PANTHER" id="PTHR35798">
    <property type="entry name" value="CELL DIVISION PROTEIN SEPF"/>
    <property type="match status" value="1"/>
</dbReference>
<keyword evidence="3 5" id="KW-0131">Cell cycle</keyword>
<feature type="compositionally biased region" description="Basic and acidic residues" evidence="6">
    <location>
        <begin position="97"/>
        <end position="106"/>
    </location>
</feature>
<dbReference type="EMBL" id="CP001129">
    <property type="protein sequence ID" value="ACG61965.1"/>
    <property type="molecule type" value="Genomic_DNA"/>
</dbReference>
<evidence type="ECO:0000313" key="7">
    <source>
        <dbReference type="EMBL" id="ACG61965.1"/>
    </source>
</evidence>
<evidence type="ECO:0000256" key="1">
    <source>
        <dbReference type="ARBA" id="ARBA00022618"/>
    </source>
</evidence>
<name>B4U1U8_STREM</name>
<comment type="subunit">
    <text evidence="5">Homodimer. Interacts with FtsZ.</text>
</comment>
<evidence type="ECO:0000256" key="3">
    <source>
        <dbReference type="ARBA" id="ARBA00023306"/>
    </source>
</evidence>
<sequence>MENKMAIKDAFNKMISYFDTDGVSEVEEELSSKKQEEPVTKSQQTSRPNQQQQAARASQPQQPKQARPQMQAQQRPQSQSRAAYAERPYQGQSQARVSHDYNDRRATSAPSASSRREQYQHAAHQEQTTIALKYPRKYEDAQEIVDLLIVNECVLIDFQYMLDAQARRCLDFIDGASKVLYGTLQRVGSSMYLLTPSNVSVNIEEMNIPNNGQDIGFDFDMKRR</sequence>
<dbReference type="HOGENOM" id="CLU_078499_2_0_9"/>
<evidence type="ECO:0000256" key="6">
    <source>
        <dbReference type="SAM" id="MobiDB-lite"/>
    </source>
</evidence>
<dbReference type="PANTHER" id="PTHR35798:SF1">
    <property type="entry name" value="CELL DIVISION PROTEIN SEPF"/>
    <property type="match status" value="1"/>
</dbReference>
<accession>B4U1U8</accession>
<feature type="compositionally biased region" description="Basic and acidic residues" evidence="6">
    <location>
        <begin position="30"/>
        <end position="39"/>
    </location>
</feature>
<comment type="subcellular location">
    <subcellularLocation>
        <location evidence="5">Cytoplasm</location>
    </subcellularLocation>
    <text evidence="5">Localizes to the division site, in a FtsZ-dependent manner.</text>
</comment>
<gene>
    <name evidence="5" type="primary">sepF</name>
    <name evidence="7" type="ordered locus">Sez_0598</name>
</gene>
<keyword evidence="1 5" id="KW-0132">Cell division</keyword>
<feature type="compositionally biased region" description="Low complexity" evidence="6">
    <location>
        <begin position="43"/>
        <end position="83"/>
    </location>
</feature>
<dbReference type="HAMAP" id="MF_01197">
    <property type="entry name" value="SepF"/>
    <property type="match status" value="1"/>
</dbReference>
<proteinExistence type="inferred from homology"/>
<keyword evidence="5" id="KW-0963">Cytoplasm</keyword>
<reference evidence="7 8" key="1">
    <citation type="journal article" date="2008" name="PLoS ONE">
        <title>Genome sequence of a lancefield group C Streptococcus zooepidemicus strain causing epidemic nephritis: new information about an old disease.</title>
        <authorList>
            <person name="Beres S.B."/>
            <person name="Sesso R."/>
            <person name="Pinto S.W.L."/>
            <person name="Hoe N.P."/>
            <person name="Porcella S.F."/>
            <person name="Deleo F.R."/>
            <person name="Musser J.M."/>
        </authorList>
    </citation>
    <scope>NUCLEOTIDE SEQUENCE [LARGE SCALE GENOMIC DNA]</scope>
    <source>
        <strain evidence="7 8">MGCS10565</strain>
    </source>
</reference>
<dbReference type="GO" id="GO:0043093">
    <property type="term" value="P:FtsZ-dependent cytokinesis"/>
    <property type="evidence" value="ECO:0007669"/>
    <property type="project" value="UniProtKB-UniRule"/>
</dbReference>
<dbReference type="AlphaFoldDB" id="B4U1U8"/>
<organism evidence="7 8">
    <name type="scientific">Streptococcus equi subsp. zooepidemicus (strain MGCS10565)</name>
    <dbReference type="NCBI Taxonomy" id="552526"/>
    <lineage>
        <taxon>Bacteria</taxon>
        <taxon>Bacillati</taxon>
        <taxon>Bacillota</taxon>
        <taxon>Bacilli</taxon>
        <taxon>Lactobacillales</taxon>
        <taxon>Streptococcaceae</taxon>
        <taxon>Streptococcus</taxon>
    </lineage>
</organism>
<dbReference type="InterPro" id="IPR007561">
    <property type="entry name" value="Cell_div_SepF/SepF-rel"/>
</dbReference>
<evidence type="ECO:0000313" key="8">
    <source>
        <dbReference type="Proteomes" id="UP000001873"/>
    </source>
</evidence>
<protein>
    <recommendedName>
        <fullName evidence="5">Cell division protein SepF</fullName>
    </recommendedName>
</protein>
<evidence type="ECO:0000256" key="4">
    <source>
        <dbReference type="ARBA" id="ARBA00044936"/>
    </source>
</evidence>
<dbReference type="InterPro" id="IPR023052">
    <property type="entry name" value="Cell_div_SepF"/>
</dbReference>
<evidence type="ECO:0000256" key="5">
    <source>
        <dbReference type="HAMAP-Rule" id="MF_01197"/>
    </source>
</evidence>
<dbReference type="GO" id="GO:0005737">
    <property type="term" value="C:cytoplasm"/>
    <property type="evidence" value="ECO:0007669"/>
    <property type="project" value="UniProtKB-SubCell"/>
</dbReference>
<dbReference type="Pfam" id="PF04472">
    <property type="entry name" value="SepF"/>
    <property type="match status" value="1"/>
</dbReference>
<dbReference type="Proteomes" id="UP000001873">
    <property type="component" value="Chromosome"/>
</dbReference>
<dbReference type="InterPro" id="IPR038594">
    <property type="entry name" value="SepF-like_sf"/>
</dbReference>
<dbReference type="GO" id="GO:0000917">
    <property type="term" value="P:division septum assembly"/>
    <property type="evidence" value="ECO:0007669"/>
    <property type="project" value="UniProtKB-KW"/>
</dbReference>
<dbReference type="Gene3D" id="3.30.110.150">
    <property type="entry name" value="SepF-like protein"/>
    <property type="match status" value="1"/>
</dbReference>
<comment type="function">
    <text evidence="4 5">Cell division protein that is part of the divisome complex and is recruited early to the Z-ring. Probably stimulates Z-ring formation, perhaps through the cross-linking of FtsZ protofilaments. Its function overlaps with FtsA.</text>
</comment>
<comment type="similarity">
    <text evidence="5">Belongs to the SepF family.</text>
</comment>
<feature type="region of interest" description="Disordered" evidence="6">
    <location>
        <begin position="23"/>
        <end position="124"/>
    </location>
</feature>
<evidence type="ECO:0000256" key="2">
    <source>
        <dbReference type="ARBA" id="ARBA00023210"/>
    </source>
</evidence>
<dbReference type="KEGG" id="sez:Sez_0598"/>
<keyword evidence="2 5" id="KW-0717">Septation</keyword>